<dbReference type="NCBIfam" id="TIGR01638">
    <property type="entry name" value="Atha_cystat_rel"/>
    <property type="match status" value="1"/>
</dbReference>
<dbReference type="Proteomes" id="UP000030689">
    <property type="component" value="Unassembled WGS sequence"/>
</dbReference>
<evidence type="ECO:0008006" key="4">
    <source>
        <dbReference type="Google" id="ProtNLM"/>
    </source>
</evidence>
<dbReference type="AlphaFoldDB" id="V4LPD4"/>
<dbReference type="KEGG" id="eus:EUTSA_v10015849mg"/>
<name>V4LPD4_EUTSA</name>
<dbReference type="EMBL" id="KI517464">
    <property type="protein sequence ID" value="ESQ41698.1"/>
    <property type="molecule type" value="Genomic_DNA"/>
</dbReference>
<dbReference type="PANTHER" id="PTHR31228:SF40">
    <property type="entry name" value="CYSTATIN_MONELLIN SUPERFAMILY PROTEIN"/>
    <property type="match status" value="1"/>
</dbReference>
<reference evidence="2 3" key="1">
    <citation type="journal article" date="2013" name="Front. Plant Sci.">
        <title>The Reference Genome of the Halophytic Plant Eutrema salsugineum.</title>
        <authorList>
            <person name="Yang R."/>
            <person name="Jarvis D.E."/>
            <person name="Chen H."/>
            <person name="Beilstein M.A."/>
            <person name="Grimwood J."/>
            <person name="Jenkins J."/>
            <person name="Shu S."/>
            <person name="Prochnik S."/>
            <person name="Xin M."/>
            <person name="Ma C."/>
            <person name="Schmutz J."/>
            <person name="Wing R.A."/>
            <person name="Mitchell-Olds T."/>
            <person name="Schumaker K.S."/>
            <person name="Wang X."/>
        </authorList>
    </citation>
    <scope>NUCLEOTIDE SEQUENCE [LARGE SCALE GENOMIC DNA]</scope>
</reference>
<keyword evidence="3" id="KW-1185">Reference proteome</keyword>
<dbReference type="OMA" id="ICMEDEG"/>
<organism evidence="2 3">
    <name type="scientific">Eutrema salsugineum</name>
    <name type="common">Saltwater cress</name>
    <name type="synonym">Sisymbrium salsugineum</name>
    <dbReference type="NCBI Taxonomy" id="72664"/>
    <lineage>
        <taxon>Eukaryota</taxon>
        <taxon>Viridiplantae</taxon>
        <taxon>Streptophyta</taxon>
        <taxon>Embryophyta</taxon>
        <taxon>Tracheophyta</taxon>
        <taxon>Spermatophyta</taxon>
        <taxon>Magnoliopsida</taxon>
        <taxon>eudicotyledons</taxon>
        <taxon>Gunneridae</taxon>
        <taxon>Pentapetalae</taxon>
        <taxon>rosids</taxon>
        <taxon>malvids</taxon>
        <taxon>Brassicales</taxon>
        <taxon>Brassicaceae</taxon>
        <taxon>Eutremeae</taxon>
        <taxon>Eutrema</taxon>
    </lineage>
</organism>
<protein>
    <recommendedName>
        <fullName evidence="4">Cystatin domain-containing protein</fullName>
    </recommendedName>
</protein>
<dbReference type="PANTHER" id="PTHR31228">
    <property type="entry name" value="CYSTATIN/MONELLIN SUPERFAMILY PROTEIN"/>
    <property type="match status" value="1"/>
</dbReference>
<dbReference type="InterPro" id="IPR006525">
    <property type="entry name" value="Cystatin-related_pln"/>
</dbReference>
<dbReference type="Gramene" id="ESQ41698">
    <property type="protein sequence ID" value="ESQ41698"/>
    <property type="gene ID" value="EUTSA_v10015849mg"/>
</dbReference>
<evidence type="ECO:0000313" key="2">
    <source>
        <dbReference type="EMBL" id="ESQ41698.1"/>
    </source>
</evidence>
<proteinExistence type="predicted"/>
<evidence type="ECO:0000313" key="3">
    <source>
        <dbReference type="Proteomes" id="UP000030689"/>
    </source>
</evidence>
<sequence>MATKPNYATTEDDADFAPTKKQKIDDEGDSDSSSDDSFISVGDMGTEEEWRAYRYYSKEPEWDVDSFDGREFIINPRIRKLYETQELYDEYYRKRLQAFESKGFIPDHSNGIYEVYLEDPVRIEHLTELVNVCVKKFNETKMDLYICRISFFFSILRGKTLELVNILRATERGYGNVKFYITFMAREYQNGPLVEYQAKAIKFGNNRPPFPILCRPSPKPET</sequence>
<gene>
    <name evidence="2" type="ORF">EUTSA_v10015849mg</name>
</gene>
<feature type="region of interest" description="Disordered" evidence="1">
    <location>
        <begin position="1"/>
        <end position="41"/>
    </location>
</feature>
<accession>V4LPD4</accession>
<evidence type="ECO:0000256" key="1">
    <source>
        <dbReference type="SAM" id="MobiDB-lite"/>
    </source>
</evidence>